<accession>A0A291I9K3</accession>
<dbReference type="Proteomes" id="UP000229296">
    <property type="component" value="Segment"/>
</dbReference>
<dbReference type="EMBL" id="MF787246">
    <property type="protein sequence ID" value="ATG86387.1"/>
    <property type="molecule type" value="Genomic_DNA"/>
</dbReference>
<protein>
    <submittedName>
        <fullName evidence="1">Uncharacterized protein</fullName>
    </submittedName>
</protein>
<evidence type="ECO:0000313" key="1">
    <source>
        <dbReference type="EMBL" id="ATG86387.1"/>
    </source>
</evidence>
<sequence length="53" mass="6306">MNKNKVYVVEMKDMETGKWQVIKAYIYRGSAVRRYGNNPNFRVVEYYPGDEVV</sequence>
<proteinExistence type="predicted"/>
<evidence type="ECO:0000313" key="2">
    <source>
        <dbReference type="Proteomes" id="UP000229296"/>
    </source>
</evidence>
<keyword evidence="2" id="KW-1185">Reference proteome</keyword>
<reference evidence="1 2" key="1">
    <citation type="submission" date="2017-08" db="EMBL/GenBank/DDBJ databases">
        <title>Isolation and Characterization of phages of Lactobacillus pentosus and plantarum.</title>
        <authorList>
            <person name="Qi R."/>
            <person name="Yu M."/>
            <person name="Qiao X."/>
            <person name="Li Y."/>
        </authorList>
    </citation>
    <scope>NUCLEOTIDE SEQUENCE [LARGE SCALE GENOMIC DNA]</scope>
</reference>
<name>A0A291I9K3_9CAUD</name>
<gene>
    <name evidence="1" type="ORF">LpeD_139</name>
</gene>
<organism evidence="1 2">
    <name type="scientific">Lactobacillus phage LpeD</name>
    <dbReference type="NCBI Taxonomy" id="2041210"/>
    <lineage>
        <taxon>Viruses</taxon>
        <taxon>Duplodnaviria</taxon>
        <taxon>Heunggongvirae</taxon>
        <taxon>Uroviricota</taxon>
        <taxon>Caudoviricetes</taxon>
        <taxon>Herelleviridae</taxon>
        <taxon>Elpedvirus</taxon>
        <taxon>Elpedvirus LpeD</taxon>
    </lineage>
</organism>